<gene>
    <name evidence="1" type="ORF">DNFV4_00682</name>
    <name evidence="2" type="ORF">DNFV4_03581</name>
</gene>
<evidence type="ECO:0000313" key="3">
    <source>
        <dbReference type="Proteomes" id="UP001179121"/>
    </source>
</evidence>
<sequence length="108" mass="12636">MNEHDKEYDLRQFKRMLQAINGYKEVMQNNNLEDLRKVIADLDALRSSLAVKSEWFVKQFDPRWATLEEVYAMLLDHDETHLDEIGRNLVGEAINNIESLIQSEISKG</sequence>
<accession>A0AA86MW95</accession>
<organism evidence="1 3">
    <name type="scientific">Nitrospira tepida</name>
    <dbReference type="NCBI Taxonomy" id="2973512"/>
    <lineage>
        <taxon>Bacteria</taxon>
        <taxon>Pseudomonadati</taxon>
        <taxon>Nitrospirota</taxon>
        <taxon>Nitrospiria</taxon>
        <taxon>Nitrospirales</taxon>
        <taxon>Nitrospiraceae</taxon>
        <taxon>Nitrospira</taxon>
    </lineage>
</organism>
<keyword evidence="3" id="KW-1185">Reference proteome</keyword>
<dbReference type="RefSeq" id="WP_289267250.1">
    <property type="nucleotide sequence ID" value="NZ_OX365700.1"/>
</dbReference>
<dbReference type="KEGG" id="nti:DNFV4_00682"/>
<evidence type="ECO:0000313" key="1">
    <source>
        <dbReference type="EMBL" id="CAI4030254.1"/>
    </source>
</evidence>
<name>A0AA86MW95_9BACT</name>
<dbReference type="KEGG" id="nti:DNFV4_03581"/>
<dbReference type="EMBL" id="OX365700">
    <property type="protein sequence ID" value="CAI4033148.1"/>
    <property type="molecule type" value="Genomic_DNA"/>
</dbReference>
<proteinExistence type="predicted"/>
<dbReference type="Proteomes" id="UP001179121">
    <property type="component" value="Chromosome"/>
</dbReference>
<dbReference type="EMBL" id="OX365700">
    <property type="protein sequence ID" value="CAI4030254.1"/>
    <property type="molecule type" value="Genomic_DNA"/>
</dbReference>
<reference evidence="1" key="1">
    <citation type="submission" date="2022-10" db="EMBL/GenBank/DDBJ databases">
        <authorList>
            <person name="Koch H."/>
        </authorList>
    </citation>
    <scope>NUCLEOTIDE SEQUENCE</scope>
    <source>
        <strain evidence="1">DNF</strain>
    </source>
</reference>
<evidence type="ECO:0000313" key="2">
    <source>
        <dbReference type="EMBL" id="CAI4033148.1"/>
    </source>
</evidence>
<dbReference type="AlphaFoldDB" id="A0AA86MW95"/>
<protein>
    <submittedName>
        <fullName evidence="1">Uncharacterized protein</fullName>
    </submittedName>
</protein>